<dbReference type="AlphaFoldDB" id="A0A4R5Q9E2"/>
<evidence type="ECO:0000256" key="1">
    <source>
        <dbReference type="ARBA" id="ARBA00038414"/>
    </source>
</evidence>
<dbReference type="Proteomes" id="UP000295096">
    <property type="component" value="Unassembled WGS sequence"/>
</dbReference>
<dbReference type="InterPro" id="IPR052186">
    <property type="entry name" value="Hydantoin_racemase-like"/>
</dbReference>
<evidence type="ECO:0000313" key="2">
    <source>
        <dbReference type="EMBL" id="TDH59283.1"/>
    </source>
</evidence>
<proteinExistence type="inferred from homology"/>
<dbReference type="Gene3D" id="3.40.50.12500">
    <property type="match status" value="1"/>
</dbReference>
<organism evidence="2 3">
    <name type="scientific">Dankookia rubra</name>
    <dbReference type="NCBI Taxonomy" id="1442381"/>
    <lineage>
        <taxon>Bacteria</taxon>
        <taxon>Pseudomonadati</taxon>
        <taxon>Pseudomonadota</taxon>
        <taxon>Alphaproteobacteria</taxon>
        <taxon>Acetobacterales</taxon>
        <taxon>Roseomonadaceae</taxon>
        <taxon>Dankookia</taxon>
    </lineage>
</organism>
<name>A0A4R5Q9E2_9PROT</name>
<dbReference type="InterPro" id="IPR015942">
    <property type="entry name" value="Asp/Glu/hydantoin_racemase"/>
</dbReference>
<evidence type="ECO:0000313" key="3">
    <source>
        <dbReference type="Proteomes" id="UP000295096"/>
    </source>
</evidence>
<comment type="similarity">
    <text evidence="1">Belongs to the HyuE racemase family.</text>
</comment>
<gene>
    <name evidence="2" type="ORF">E2C06_28065</name>
</gene>
<dbReference type="InterPro" id="IPR053714">
    <property type="entry name" value="Iso_Racemase_Enz_sf"/>
</dbReference>
<keyword evidence="3" id="KW-1185">Reference proteome</keyword>
<sequence length="279" mass="30150">MRIWHQSFSDLDRAPIYRVTLARHAEAVMPAGDEVVLHGLRPGTYGSDFAPIHAIRHRYLEYLNEAQVVEAALAAEREGYDAFALGCFYDPALRAVRSLVDIPCVGLSETCMLVACSLGQRFGLVSLEASQRAQHEDLARAYGMRERLAGVVAMQPPIDEYSLENGDEVARPLLGAFDAACGRLVAMGAEVVIPGDGFLNEFVWRHGLRASHGAVVMDALGTLFRYARFMAGARAALGLQVSRAGHYARPPAAMLAQARASAGATEMAEGSFSGGNDRR</sequence>
<dbReference type="EMBL" id="SMSJ01000072">
    <property type="protein sequence ID" value="TDH59283.1"/>
    <property type="molecule type" value="Genomic_DNA"/>
</dbReference>
<dbReference type="OrthoDB" id="9791723at2"/>
<dbReference type="RefSeq" id="WP_133291893.1">
    <property type="nucleotide sequence ID" value="NZ_SMSJ01000072.1"/>
</dbReference>
<dbReference type="PANTHER" id="PTHR28047:SF5">
    <property type="entry name" value="PROTEIN DCG1"/>
    <property type="match status" value="1"/>
</dbReference>
<reference evidence="2 3" key="1">
    <citation type="journal article" date="2016" name="J. Microbiol.">
        <title>Dankookia rubra gen. nov., sp. nov., an alphaproteobacterium isolated from sediment of a shallow stream.</title>
        <authorList>
            <person name="Kim W.H."/>
            <person name="Kim D.H."/>
            <person name="Kang K."/>
            <person name="Ahn T.Y."/>
        </authorList>
    </citation>
    <scope>NUCLEOTIDE SEQUENCE [LARGE SCALE GENOMIC DNA]</scope>
    <source>
        <strain evidence="2 3">JCM30602</strain>
    </source>
</reference>
<dbReference type="PANTHER" id="PTHR28047">
    <property type="entry name" value="PROTEIN DCG1"/>
    <property type="match status" value="1"/>
</dbReference>
<dbReference type="Pfam" id="PF01177">
    <property type="entry name" value="Asp_Glu_race"/>
    <property type="match status" value="1"/>
</dbReference>
<comment type="caution">
    <text evidence="2">The sequence shown here is derived from an EMBL/GenBank/DDBJ whole genome shotgun (WGS) entry which is preliminary data.</text>
</comment>
<dbReference type="GO" id="GO:0047661">
    <property type="term" value="F:amino-acid racemase activity"/>
    <property type="evidence" value="ECO:0007669"/>
    <property type="project" value="InterPro"/>
</dbReference>
<accession>A0A4R5Q9E2</accession>
<protein>
    <submittedName>
        <fullName evidence="2">Hydantoin racemase</fullName>
    </submittedName>
</protein>